<dbReference type="InterPro" id="IPR013078">
    <property type="entry name" value="His_Pase_superF_clade-1"/>
</dbReference>
<gene>
    <name evidence="2" type="ORF">DFR28_105259</name>
</gene>
<dbReference type="CDD" id="cd07067">
    <property type="entry name" value="HP_PGM_like"/>
    <property type="match status" value="1"/>
</dbReference>
<feature type="signal peptide" evidence="1">
    <location>
        <begin position="1"/>
        <end position="23"/>
    </location>
</feature>
<dbReference type="InterPro" id="IPR029033">
    <property type="entry name" value="His_PPase_superfam"/>
</dbReference>
<evidence type="ECO:0000256" key="1">
    <source>
        <dbReference type="SAM" id="SignalP"/>
    </source>
</evidence>
<sequence length="166" mass="18511">MTILKRIFALTFVSLLLVSQAHADGTYYLLRHAEKQKDAIKDPHLTERGQERAEYFAKQLSLANITKIYATDYHRTQETAKPLSDLLGIAVQSYNASELEEFAQALEAESGNIVIVGHSNTTPVLATLLSGVSVDPIDESEYDNLYQVVSVNGKTRLTRFKILPID</sequence>
<keyword evidence="1" id="KW-0732">Signal</keyword>
<keyword evidence="3" id="KW-1185">Reference proteome</keyword>
<dbReference type="Proteomes" id="UP000253083">
    <property type="component" value="Unassembled WGS sequence"/>
</dbReference>
<dbReference type="Gene3D" id="3.40.50.1240">
    <property type="entry name" value="Phosphoglycerate mutase-like"/>
    <property type="match status" value="1"/>
</dbReference>
<proteinExistence type="predicted"/>
<dbReference type="AlphaFoldDB" id="A0A395JMA2"/>
<dbReference type="RefSeq" id="WP_113955509.1">
    <property type="nucleotide sequence ID" value="NZ_QNRT01000005.1"/>
</dbReference>
<reference evidence="2 3" key="1">
    <citation type="submission" date="2018-06" db="EMBL/GenBank/DDBJ databases">
        <title>Genomic Encyclopedia of Type Strains, Phase IV (KMG-IV): sequencing the most valuable type-strain genomes for metagenomic binning, comparative biology and taxonomic classification.</title>
        <authorList>
            <person name="Goeker M."/>
        </authorList>
    </citation>
    <scope>NUCLEOTIDE SEQUENCE [LARGE SCALE GENOMIC DNA]</scope>
    <source>
        <strain evidence="2 3">DSM 24032</strain>
    </source>
</reference>
<protein>
    <submittedName>
        <fullName evidence="2">Phosphohistidine phosphatase SixA</fullName>
    </submittedName>
</protein>
<evidence type="ECO:0000313" key="2">
    <source>
        <dbReference type="EMBL" id="RBP48920.1"/>
    </source>
</evidence>
<accession>A0A395JMA2</accession>
<dbReference type="EMBL" id="QNRT01000005">
    <property type="protein sequence ID" value="RBP48920.1"/>
    <property type="molecule type" value="Genomic_DNA"/>
</dbReference>
<evidence type="ECO:0000313" key="3">
    <source>
        <dbReference type="Proteomes" id="UP000253083"/>
    </source>
</evidence>
<comment type="caution">
    <text evidence="2">The sequence shown here is derived from an EMBL/GenBank/DDBJ whole genome shotgun (WGS) entry which is preliminary data.</text>
</comment>
<dbReference type="OrthoDB" id="3296006at2"/>
<feature type="chain" id="PRO_5017408285" evidence="1">
    <location>
        <begin position="24"/>
        <end position="166"/>
    </location>
</feature>
<dbReference type="SUPFAM" id="SSF53254">
    <property type="entry name" value="Phosphoglycerate mutase-like"/>
    <property type="match status" value="1"/>
</dbReference>
<organism evidence="2 3">
    <name type="scientific">Arenicella xantha</name>
    <dbReference type="NCBI Taxonomy" id="644221"/>
    <lineage>
        <taxon>Bacteria</taxon>
        <taxon>Pseudomonadati</taxon>
        <taxon>Pseudomonadota</taxon>
        <taxon>Gammaproteobacteria</taxon>
        <taxon>Arenicellales</taxon>
        <taxon>Arenicellaceae</taxon>
        <taxon>Arenicella</taxon>
    </lineage>
</organism>
<dbReference type="Pfam" id="PF00300">
    <property type="entry name" value="His_Phos_1"/>
    <property type="match status" value="1"/>
</dbReference>
<dbReference type="InParanoid" id="A0A395JMA2"/>
<name>A0A395JMA2_9GAMM</name>